<reference evidence="1 2" key="1">
    <citation type="submission" date="2016-11" db="EMBL/GenBank/DDBJ databases">
        <title>Whole Genome Sequencing of Mucilaginibacter polytrichastri RG4-7(T) isolated from the moss sample.</title>
        <authorList>
            <person name="Li Y."/>
        </authorList>
    </citation>
    <scope>NUCLEOTIDE SEQUENCE [LARGE SCALE GENOMIC DNA]</scope>
    <source>
        <strain evidence="1 2">RG4-7</strain>
    </source>
</reference>
<dbReference type="AlphaFoldDB" id="A0A1Q6A2H2"/>
<organism evidence="1 2">
    <name type="scientific">Mucilaginibacter polytrichastri</name>
    <dbReference type="NCBI Taxonomy" id="1302689"/>
    <lineage>
        <taxon>Bacteria</taxon>
        <taxon>Pseudomonadati</taxon>
        <taxon>Bacteroidota</taxon>
        <taxon>Sphingobacteriia</taxon>
        <taxon>Sphingobacteriales</taxon>
        <taxon>Sphingobacteriaceae</taxon>
        <taxon>Mucilaginibacter</taxon>
    </lineage>
</organism>
<comment type="caution">
    <text evidence="1">The sequence shown here is derived from an EMBL/GenBank/DDBJ whole genome shotgun (WGS) entry which is preliminary data.</text>
</comment>
<evidence type="ECO:0000313" key="1">
    <source>
        <dbReference type="EMBL" id="OKS88203.1"/>
    </source>
</evidence>
<dbReference type="Proteomes" id="UP000186720">
    <property type="component" value="Unassembled WGS sequence"/>
</dbReference>
<protein>
    <submittedName>
        <fullName evidence="1">Uncharacterized protein</fullName>
    </submittedName>
</protein>
<gene>
    <name evidence="1" type="ORF">RG47T_3667</name>
</gene>
<sequence>MATLGKNSWGREFEKEDGFGMPRIEVTNADKTQLLRLGFFEGDFENNVQAFQIQYLPANYKRSAKTAKINTPAFISALNIKLGMTKAEVIKRIGNSYKSTKDKGFAKLKWYTNDPNSAFLKEYKAVGYSIECKFDTSGKLTQYYFGFEYP</sequence>
<name>A0A1Q6A2H2_9SPHI</name>
<proteinExistence type="predicted"/>
<evidence type="ECO:0000313" key="2">
    <source>
        <dbReference type="Proteomes" id="UP000186720"/>
    </source>
</evidence>
<accession>A0A1Q6A2H2</accession>
<dbReference type="EMBL" id="MPPL01000001">
    <property type="protein sequence ID" value="OKS88203.1"/>
    <property type="molecule type" value="Genomic_DNA"/>
</dbReference>
<keyword evidence="2" id="KW-1185">Reference proteome</keyword>